<sequence>MAVKSDELDPLGLENTISHRGVRAWLQDDDGNRIPLGHAVIDGGKVTTVVQVKKTTCYSIGWCKTEDGPALNARCEILRPSYSGRNMKVRIGHHFMAADDEQTQTQHFSKNNLGLPLKIQYTRFLEIRRLREPPKETQRMQDNKLVREMVFDYLDNPEQGLPPFITFQFEFSTKPNNTRRKTRAPPSPRIIKKSCAESDPEHIPLPDLELLTSRHPSSEEQTQEHMQVKKRSREDHWQDDPDLSELDQLLKKQVRSTNI</sequence>
<proteinExistence type="predicted"/>
<dbReference type="Proteomes" id="UP001219525">
    <property type="component" value="Unassembled WGS sequence"/>
</dbReference>
<gene>
    <name evidence="2" type="ORF">GGX14DRAFT_430452</name>
</gene>
<organism evidence="2 3">
    <name type="scientific">Mycena pura</name>
    <dbReference type="NCBI Taxonomy" id="153505"/>
    <lineage>
        <taxon>Eukaryota</taxon>
        <taxon>Fungi</taxon>
        <taxon>Dikarya</taxon>
        <taxon>Basidiomycota</taxon>
        <taxon>Agaricomycotina</taxon>
        <taxon>Agaricomycetes</taxon>
        <taxon>Agaricomycetidae</taxon>
        <taxon>Agaricales</taxon>
        <taxon>Marasmiineae</taxon>
        <taxon>Mycenaceae</taxon>
        <taxon>Mycena</taxon>
    </lineage>
</organism>
<evidence type="ECO:0000256" key="1">
    <source>
        <dbReference type="SAM" id="MobiDB-lite"/>
    </source>
</evidence>
<comment type="caution">
    <text evidence="2">The sequence shown here is derived from an EMBL/GenBank/DDBJ whole genome shotgun (WGS) entry which is preliminary data.</text>
</comment>
<feature type="compositionally biased region" description="Basic and acidic residues" evidence="1">
    <location>
        <begin position="194"/>
        <end position="204"/>
    </location>
</feature>
<feature type="compositionally biased region" description="Basic and acidic residues" evidence="1">
    <location>
        <begin position="216"/>
        <end position="239"/>
    </location>
</feature>
<evidence type="ECO:0000313" key="2">
    <source>
        <dbReference type="EMBL" id="KAJ7221618.1"/>
    </source>
</evidence>
<protein>
    <submittedName>
        <fullName evidence="2">Uncharacterized protein</fullName>
    </submittedName>
</protein>
<evidence type="ECO:0000313" key="3">
    <source>
        <dbReference type="Proteomes" id="UP001219525"/>
    </source>
</evidence>
<dbReference type="EMBL" id="JARJCW010000008">
    <property type="protein sequence ID" value="KAJ7221618.1"/>
    <property type="molecule type" value="Genomic_DNA"/>
</dbReference>
<keyword evidence="3" id="KW-1185">Reference proteome</keyword>
<name>A0AAD6VSX2_9AGAR</name>
<reference evidence="2" key="1">
    <citation type="submission" date="2023-03" db="EMBL/GenBank/DDBJ databases">
        <title>Massive genome expansion in bonnet fungi (Mycena s.s.) driven by repeated elements and novel gene families across ecological guilds.</title>
        <authorList>
            <consortium name="Lawrence Berkeley National Laboratory"/>
            <person name="Harder C.B."/>
            <person name="Miyauchi S."/>
            <person name="Viragh M."/>
            <person name="Kuo A."/>
            <person name="Thoen E."/>
            <person name="Andreopoulos B."/>
            <person name="Lu D."/>
            <person name="Skrede I."/>
            <person name="Drula E."/>
            <person name="Henrissat B."/>
            <person name="Morin E."/>
            <person name="Kohler A."/>
            <person name="Barry K."/>
            <person name="LaButti K."/>
            <person name="Morin E."/>
            <person name="Salamov A."/>
            <person name="Lipzen A."/>
            <person name="Mereny Z."/>
            <person name="Hegedus B."/>
            <person name="Baldrian P."/>
            <person name="Stursova M."/>
            <person name="Weitz H."/>
            <person name="Taylor A."/>
            <person name="Grigoriev I.V."/>
            <person name="Nagy L.G."/>
            <person name="Martin F."/>
            <person name="Kauserud H."/>
        </authorList>
    </citation>
    <scope>NUCLEOTIDE SEQUENCE</scope>
    <source>
        <strain evidence="2">9144</strain>
    </source>
</reference>
<feature type="region of interest" description="Disordered" evidence="1">
    <location>
        <begin position="175"/>
        <end position="259"/>
    </location>
</feature>
<dbReference type="AlphaFoldDB" id="A0AAD6VSX2"/>
<accession>A0AAD6VSX2</accession>